<gene>
    <name evidence="1" type="ORF">CORC01_13137</name>
</gene>
<accession>A0A1G4AQU8</accession>
<name>A0A1G4AQU8_9PEZI</name>
<dbReference type="Proteomes" id="UP000176998">
    <property type="component" value="Unassembled WGS sequence"/>
</dbReference>
<comment type="caution">
    <text evidence="1">The sequence shown here is derived from an EMBL/GenBank/DDBJ whole genome shotgun (WGS) entry which is preliminary data.</text>
</comment>
<evidence type="ECO:0000313" key="1">
    <source>
        <dbReference type="EMBL" id="OHE91540.1"/>
    </source>
</evidence>
<proteinExistence type="predicted"/>
<reference evidence="1 2" key="1">
    <citation type="submission" date="2016-09" db="EMBL/GenBank/DDBJ databases">
        <authorList>
            <person name="Capua I."/>
            <person name="De Benedictis P."/>
            <person name="Joannis T."/>
            <person name="Lombin L.H."/>
            <person name="Cattoli G."/>
        </authorList>
    </citation>
    <scope>NUCLEOTIDE SEQUENCE [LARGE SCALE GENOMIC DNA]</scope>
    <source>
        <strain evidence="1 2">IMI 309357</strain>
    </source>
</reference>
<dbReference type="EMBL" id="MJBS01000180">
    <property type="protein sequence ID" value="OHE91540.1"/>
    <property type="molecule type" value="Genomic_DNA"/>
</dbReference>
<organism evidence="1 2">
    <name type="scientific">Colletotrichum orchidophilum</name>
    <dbReference type="NCBI Taxonomy" id="1209926"/>
    <lineage>
        <taxon>Eukaryota</taxon>
        <taxon>Fungi</taxon>
        <taxon>Dikarya</taxon>
        <taxon>Ascomycota</taxon>
        <taxon>Pezizomycotina</taxon>
        <taxon>Sordariomycetes</taxon>
        <taxon>Hypocreomycetidae</taxon>
        <taxon>Glomerellales</taxon>
        <taxon>Glomerellaceae</taxon>
        <taxon>Colletotrichum</taxon>
    </lineage>
</organism>
<dbReference type="AlphaFoldDB" id="A0A1G4AQU8"/>
<sequence>MLPPETRWRRGHIFAHRRFSHARKGEGGAAISSLGPPSPAILPSLAAQGIIHYQLPYHGRCQQSAAAAAAPATCLIEKKGRKEMRGVLAAVVETASSSPSLLRGAEFSLHNAAVQDRLGQGSRELPSPPPPLLLLSWTLMTEGGRRGEAPLLL</sequence>
<evidence type="ECO:0000313" key="2">
    <source>
        <dbReference type="Proteomes" id="UP000176998"/>
    </source>
</evidence>
<keyword evidence="2" id="KW-1185">Reference proteome</keyword>
<protein>
    <submittedName>
        <fullName evidence="1">Uncharacterized protein</fullName>
    </submittedName>
</protein>
<dbReference type="RefSeq" id="XP_022468713.1">
    <property type="nucleotide sequence ID" value="XM_022624754.1"/>
</dbReference>
<dbReference type="GeneID" id="34566264"/>